<evidence type="ECO:0000256" key="11">
    <source>
        <dbReference type="ARBA" id="ARBA00024326"/>
    </source>
</evidence>
<dbReference type="EC" id="4.1.1.65" evidence="3"/>
<dbReference type="EMBL" id="MU128943">
    <property type="protein sequence ID" value="KAF9516100.1"/>
    <property type="molecule type" value="Genomic_DNA"/>
</dbReference>
<dbReference type="InterPro" id="IPR003817">
    <property type="entry name" value="PS_Dcarbxylase"/>
</dbReference>
<evidence type="ECO:0000256" key="4">
    <source>
        <dbReference type="ARBA" id="ARBA00022516"/>
    </source>
</evidence>
<dbReference type="NCBIfam" id="TIGR00163">
    <property type="entry name" value="PS_decarb"/>
    <property type="match status" value="1"/>
</dbReference>
<evidence type="ECO:0000313" key="13">
    <source>
        <dbReference type="Proteomes" id="UP000886523"/>
    </source>
</evidence>
<dbReference type="GO" id="GO:0046474">
    <property type="term" value="P:glycerophospholipid biosynthetic process"/>
    <property type="evidence" value="ECO:0007669"/>
    <property type="project" value="UniProtKB-ARBA"/>
</dbReference>
<dbReference type="Proteomes" id="UP000886523">
    <property type="component" value="Unassembled WGS sequence"/>
</dbReference>
<dbReference type="InterPro" id="IPR033177">
    <property type="entry name" value="PSD-B"/>
</dbReference>
<sequence length="368" mass="41491">MTTPEQVHDQLAQGLQVRVTTSSLALGHHAVKNSWFKGFFDKLTWERFFSDEHFGNFVITDRATQTRSFEPMPLYVRVGMHLVFYGKEQTALLRWHSVEALLKQQSIKQGKIYDRADPKIVVPHIESFIKTYKIDTEELAIPDLHDYKTFNEFFARRLKPGARTIDTPSNPSVITSVADCRLTVFRDVDDAKKFWVKGREFSVASLLDHDQQLIELFGDKPTIAIFRLAPQDYHRFHSPADGVLGETKKVDGQYYTVNPTVVNENFDVETNRRDITVLQSNILPTKQTPIGIVAIGALLVGSVDWTNASGSEVKKGDDLGWFQYGGSTVILLFPQEAGVTWDSDLLSASEKSVETMVKVGEHIGLVSV</sequence>
<protein>
    <recommendedName>
        <fullName evidence="3">phosphatidylserine decarboxylase</fullName>
        <ecNumber evidence="3">4.1.1.65</ecNumber>
    </recommendedName>
</protein>
<keyword evidence="7" id="KW-0594">Phospholipid biosynthesis</keyword>
<keyword evidence="4" id="KW-0444">Lipid biosynthesis</keyword>
<proteinExistence type="predicted"/>
<comment type="cofactor">
    <cofactor evidence="1">
        <name>pyruvate</name>
        <dbReference type="ChEBI" id="CHEBI:15361"/>
    </cofactor>
</comment>
<keyword evidence="5" id="KW-0210">Decarboxylase</keyword>
<keyword evidence="9" id="KW-1208">Phospholipid metabolism</keyword>
<dbReference type="AlphaFoldDB" id="A0A9P6DZL7"/>
<keyword evidence="10" id="KW-0670">Pyruvate</keyword>
<evidence type="ECO:0000256" key="10">
    <source>
        <dbReference type="ARBA" id="ARBA00023317"/>
    </source>
</evidence>
<evidence type="ECO:0000313" key="12">
    <source>
        <dbReference type="EMBL" id="KAF9516100.1"/>
    </source>
</evidence>
<keyword evidence="8" id="KW-0456">Lyase</keyword>
<dbReference type="GO" id="GO:0004609">
    <property type="term" value="F:phosphatidylserine decarboxylase activity"/>
    <property type="evidence" value="ECO:0007669"/>
    <property type="project" value="UniProtKB-EC"/>
</dbReference>
<dbReference type="PANTHER" id="PTHR10067">
    <property type="entry name" value="PHOSPHATIDYLSERINE DECARBOXYLASE"/>
    <property type="match status" value="1"/>
</dbReference>
<evidence type="ECO:0000256" key="1">
    <source>
        <dbReference type="ARBA" id="ARBA00001928"/>
    </source>
</evidence>
<keyword evidence="6" id="KW-0443">Lipid metabolism</keyword>
<comment type="caution">
    <text evidence="12">The sequence shown here is derived from an EMBL/GenBank/DDBJ whole genome shotgun (WGS) entry which is preliminary data.</text>
</comment>
<comment type="pathway">
    <text evidence="2">Lipid metabolism.</text>
</comment>
<evidence type="ECO:0000256" key="3">
    <source>
        <dbReference type="ARBA" id="ARBA00012243"/>
    </source>
</evidence>
<evidence type="ECO:0000256" key="2">
    <source>
        <dbReference type="ARBA" id="ARBA00005189"/>
    </source>
</evidence>
<evidence type="ECO:0000256" key="5">
    <source>
        <dbReference type="ARBA" id="ARBA00022793"/>
    </source>
</evidence>
<evidence type="ECO:0000256" key="7">
    <source>
        <dbReference type="ARBA" id="ARBA00023209"/>
    </source>
</evidence>
<dbReference type="OrthoDB" id="5973539at2759"/>
<name>A0A9P6DZL7_9AGAM</name>
<dbReference type="PANTHER" id="PTHR10067:SF17">
    <property type="entry name" value="PHOSPHATIDYLSERINE DECARBOXYLASE PROENZYME 2"/>
    <property type="match status" value="1"/>
</dbReference>
<dbReference type="Pfam" id="PF02666">
    <property type="entry name" value="PS_Dcarbxylase"/>
    <property type="match status" value="1"/>
</dbReference>
<evidence type="ECO:0000256" key="6">
    <source>
        <dbReference type="ARBA" id="ARBA00023098"/>
    </source>
</evidence>
<reference evidence="12" key="1">
    <citation type="journal article" date="2020" name="Nat. Commun.">
        <title>Large-scale genome sequencing of mycorrhizal fungi provides insights into the early evolution of symbiotic traits.</title>
        <authorList>
            <person name="Miyauchi S."/>
            <person name="Kiss E."/>
            <person name="Kuo A."/>
            <person name="Drula E."/>
            <person name="Kohler A."/>
            <person name="Sanchez-Garcia M."/>
            <person name="Morin E."/>
            <person name="Andreopoulos B."/>
            <person name="Barry K.W."/>
            <person name="Bonito G."/>
            <person name="Buee M."/>
            <person name="Carver A."/>
            <person name="Chen C."/>
            <person name="Cichocki N."/>
            <person name="Clum A."/>
            <person name="Culley D."/>
            <person name="Crous P.W."/>
            <person name="Fauchery L."/>
            <person name="Girlanda M."/>
            <person name="Hayes R.D."/>
            <person name="Keri Z."/>
            <person name="LaButti K."/>
            <person name="Lipzen A."/>
            <person name="Lombard V."/>
            <person name="Magnuson J."/>
            <person name="Maillard F."/>
            <person name="Murat C."/>
            <person name="Nolan M."/>
            <person name="Ohm R.A."/>
            <person name="Pangilinan J."/>
            <person name="Pereira M.F."/>
            <person name="Perotto S."/>
            <person name="Peter M."/>
            <person name="Pfister S."/>
            <person name="Riley R."/>
            <person name="Sitrit Y."/>
            <person name="Stielow J.B."/>
            <person name="Szollosi G."/>
            <person name="Zifcakova L."/>
            <person name="Stursova M."/>
            <person name="Spatafora J.W."/>
            <person name="Tedersoo L."/>
            <person name="Vaario L.M."/>
            <person name="Yamada A."/>
            <person name="Yan M."/>
            <person name="Wang P."/>
            <person name="Xu J."/>
            <person name="Bruns T."/>
            <person name="Baldrian P."/>
            <person name="Vilgalys R."/>
            <person name="Dunand C."/>
            <person name="Henrissat B."/>
            <person name="Grigoriev I.V."/>
            <person name="Hibbett D."/>
            <person name="Nagy L.G."/>
            <person name="Martin F.M."/>
        </authorList>
    </citation>
    <scope>NUCLEOTIDE SEQUENCE</scope>
    <source>
        <strain evidence="12">UP504</strain>
    </source>
</reference>
<accession>A0A9P6DZL7</accession>
<evidence type="ECO:0000256" key="8">
    <source>
        <dbReference type="ARBA" id="ARBA00023239"/>
    </source>
</evidence>
<organism evidence="12 13">
    <name type="scientific">Hydnum rufescens UP504</name>
    <dbReference type="NCBI Taxonomy" id="1448309"/>
    <lineage>
        <taxon>Eukaryota</taxon>
        <taxon>Fungi</taxon>
        <taxon>Dikarya</taxon>
        <taxon>Basidiomycota</taxon>
        <taxon>Agaricomycotina</taxon>
        <taxon>Agaricomycetes</taxon>
        <taxon>Cantharellales</taxon>
        <taxon>Hydnaceae</taxon>
        <taxon>Hydnum</taxon>
    </lineage>
</organism>
<keyword evidence="13" id="KW-1185">Reference proteome</keyword>
<evidence type="ECO:0000256" key="9">
    <source>
        <dbReference type="ARBA" id="ARBA00023264"/>
    </source>
</evidence>
<gene>
    <name evidence="12" type="ORF">BS47DRAFT_1371809</name>
</gene>
<comment type="pathway">
    <text evidence="11">Phospholipid metabolism; phosphatidylethanolamine biosynthesis.</text>
</comment>